<evidence type="ECO:0000313" key="3">
    <source>
        <dbReference type="EMBL" id="CAB4191080.1"/>
    </source>
</evidence>
<dbReference type="EMBL" id="LR797167">
    <property type="protein sequence ID" value="CAB4191080.1"/>
    <property type="molecule type" value="Genomic_DNA"/>
</dbReference>
<proteinExistence type="predicted"/>
<name>A0A6J5NUQ3_9CAUD</name>
<dbReference type="EMBL" id="LR796752">
    <property type="protein sequence ID" value="CAB4163440.1"/>
    <property type="molecule type" value="Genomic_DNA"/>
</dbReference>
<dbReference type="EMBL" id="LR796455">
    <property type="protein sequence ID" value="CAB4145647.1"/>
    <property type="molecule type" value="Genomic_DNA"/>
</dbReference>
<accession>A0A6J5NUQ3</accession>
<reference evidence="2" key="1">
    <citation type="submission" date="2020-04" db="EMBL/GenBank/DDBJ databases">
        <authorList>
            <person name="Chiriac C."/>
            <person name="Salcher M."/>
            <person name="Ghai R."/>
            <person name="Kavagutti S V."/>
        </authorList>
    </citation>
    <scope>NUCLEOTIDE SEQUENCE</scope>
</reference>
<organism evidence="2">
    <name type="scientific">uncultured Caudovirales phage</name>
    <dbReference type="NCBI Taxonomy" id="2100421"/>
    <lineage>
        <taxon>Viruses</taxon>
        <taxon>Duplodnaviria</taxon>
        <taxon>Heunggongvirae</taxon>
        <taxon>Uroviricota</taxon>
        <taxon>Caudoviricetes</taxon>
        <taxon>Peduoviridae</taxon>
        <taxon>Maltschvirus</taxon>
        <taxon>Maltschvirus maltsch</taxon>
    </lineage>
</organism>
<protein>
    <submittedName>
        <fullName evidence="2">Uncharacterized protein</fullName>
    </submittedName>
</protein>
<evidence type="ECO:0000313" key="2">
    <source>
        <dbReference type="EMBL" id="CAB4163440.1"/>
    </source>
</evidence>
<evidence type="ECO:0000313" key="1">
    <source>
        <dbReference type="EMBL" id="CAB4145647.1"/>
    </source>
</evidence>
<sequence length="74" mass="8528">MKKPKQHLVTITITDREVKCLNVVLNTADVANYEWGRECPESARQVEKEKRSINLANEVVLRIIQAVKRSEHIS</sequence>
<gene>
    <name evidence="3" type="ORF">UFOVP1222_4</name>
    <name evidence="1" type="ORF">UFOVP477_21</name>
    <name evidence="2" type="ORF">UFOVP798_25</name>
</gene>